<evidence type="ECO:0000313" key="1">
    <source>
        <dbReference type="EMBL" id="AYG79787.1"/>
    </source>
</evidence>
<dbReference type="PANTHER" id="PTHR21015">
    <property type="entry name" value="UDP-N-ACETYLGLUCOSAMINE--N-ACETYLMURAMYL-(PENTAPEPTIDE) PYROPHOSPHORYL-UNDECAPRENOL N-ACETYLGLUCOSAMINE TRANSFERASE 1"/>
    <property type="match status" value="1"/>
</dbReference>
<dbReference type="SUPFAM" id="SSF53756">
    <property type="entry name" value="UDP-Glycosyltransferase/glycogen phosphorylase"/>
    <property type="match status" value="1"/>
</dbReference>
<sequence length="418" mass="44897">MKIVLAPNATGSGHNMRTLALAREIRAQRPDADLTVLLASLQSTFAPLFTEAGVSVVDLAGQQVNYATKSNLTRRMDWAGYIGGYLAPAFVNGERILHYLALYQELAPDLVVSDYNMSASIAAGMSGVPHALVTERYDFTLCQLDDETLLAGGFDIDSEDLRRGRDALHLVFDWIVNSAQVVLTDKPLVEELDKGTPVAEALETGHAHFTGPMVRAMPPLHDGAKVRADLGIPEGPIMVGSVGGTTMFLENKQRVIEGYLQAYEVLKRRVPDLQFVLLGRERVDAPQSVIQLDYLPDWMPLLREANVLLSAPGWITVTEIAAMRIPTVFVLGSLGEYHEVEAARRLELLGFPTLISPTADSLVETLTPMVTGRPDGGLPTPGQLAIAPNGSGTGAAAGHLIAAASRVAGGRPPVPGRR</sequence>
<dbReference type="AlphaFoldDB" id="A0A387HGK2"/>
<dbReference type="OrthoDB" id="2850702at2"/>
<organism evidence="1 2">
    <name type="scientific">Streptomyces hundungensis</name>
    <dbReference type="NCBI Taxonomy" id="1077946"/>
    <lineage>
        <taxon>Bacteria</taxon>
        <taxon>Bacillati</taxon>
        <taxon>Actinomycetota</taxon>
        <taxon>Actinomycetes</taxon>
        <taxon>Kitasatosporales</taxon>
        <taxon>Streptomycetaceae</taxon>
        <taxon>Streptomyces</taxon>
    </lineage>
</organism>
<dbReference type="KEGG" id="shun:DWB77_01905"/>
<dbReference type="RefSeq" id="WP_120720827.1">
    <property type="nucleotide sequence ID" value="NZ_CP032698.1"/>
</dbReference>
<dbReference type="PANTHER" id="PTHR21015:SF22">
    <property type="entry name" value="GLYCOSYLTRANSFERASE"/>
    <property type="match status" value="1"/>
</dbReference>
<gene>
    <name evidence="1" type="ORF">DWB77_01905</name>
</gene>
<protein>
    <submittedName>
        <fullName evidence="1">Uncharacterized protein</fullName>
    </submittedName>
</protein>
<name>A0A387HGK2_9ACTN</name>
<dbReference type="Proteomes" id="UP000271554">
    <property type="component" value="Chromosome"/>
</dbReference>
<dbReference type="Gene3D" id="3.40.50.2000">
    <property type="entry name" value="Glycogen Phosphorylase B"/>
    <property type="match status" value="2"/>
</dbReference>
<accession>A0A387HGK2</accession>
<reference evidence="1 2" key="1">
    <citation type="submission" date="2018-10" db="EMBL/GenBank/DDBJ databases">
        <title>Relationship between Morphology and Antimicrobial Activity in Streptomyces.</title>
        <authorList>
            <person name="Kang H.J."/>
            <person name="Kim S.B."/>
        </authorList>
    </citation>
    <scope>NUCLEOTIDE SEQUENCE [LARGE SCALE GENOMIC DNA]</scope>
    <source>
        <strain evidence="1 2">BH38</strain>
    </source>
</reference>
<dbReference type="GO" id="GO:0016757">
    <property type="term" value="F:glycosyltransferase activity"/>
    <property type="evidence" value="ECO:0007669"/>
    <property type="project" value="TreeGrafter"/>
</dbReference>
<dbReference type="EMBL" id="CP032698">
    <property type="protein sequence ID" value="AYG79787.1"/>
    <property type="molecule type" value="Genomic_DNA"/>
</dbReference>
<evidence type="ECO:0000313" key="2">
    <source>
        <dbReference type="Proteomes" id="UP000271554"/>
    </source>
</evidence>
<keyword evidence="2" id="KW-1185">Reference proteome</keyword>
<proteinExistence type="predicted"/>